<proteinExistence type="predicted"/>
<dbReference type="PANTHER" id="PTHR45436:SF15">
    <property type="entry name" value="SENSOR HISTIDINE KINASE CUSS"/>
    <property type="match status" value="1"/>
</dbReference>
<keyword evidence="7 15" id="KW-0808">Transferase</keyword>
<dbReference type="InterPro" id="IPR003660">
    <property type="entry name" value="HAMP_dom"/>
</dbReference>
<dbReference type="Pfam" id="PF02518">
    <property type="entry name" value="HATPase_c"/>
    <property type="match status" value="1"/>
</dbReference>
<dbReference type="Gene3D" id="6.10.340.10">
    <property type="match status" value="1"/>
</dbReference>
<dbReference type="CDD" id="cd06225">
    <property type="entry name" value="HAMP"/>
    <property type="match status" value="1"/>
</dbReference>
<keyword evidence="8 15" id="KW-0812">Transmembrane</keyword>
<comment type="caution">
    <text evidence="18">The sequence shown here is derived from an EMBL/GenBank/DDBJ whole genome shotgun (WGS) entry which is preliminary data.</text>
</comment>
<dbReference type="InterPro" id="IPR004358">
    <property type="entry name" value="Sig_transdc_His_kin-like_C"/>
</dbReference>
<keyword evidence="10 15" id="KW-0418">Kinase</keyword>
<evidence type="ECO:0000256" key="1">
    <source>
        <dbReference type="ARBA" id="ARBA00000085"/>
    </source>
</evidence>
<dbReference type="SUPFAM" id="SSF158472">
    <property type="entry name" value="HAMP domain-like"/>
    <property type="match status" value="1"/>
</dbReference>
<dbReference type="InterPro" id="IPR005467">
    <property type="entry name" value="His_kinase_dom"/>
</dbReference>
<evidence type="ECO:0000256" key="6">
    <source>
        <dbReference type="ARBA" id="ARBA00022553"/>
    </source>
</evidence>
<feature type="transmembrane region" description="Helical" evidence="15">
    <location>
        <begin position="20"/>
        <end position="40"/>
    </location>
</feature>
<evidence type="ECO:0000256" key="11">
    <source>
        <dbReference type="ARBA" id="ARBA00022840"/>
    </source>
</evidence>
<evidence type="ECO:0000256" key="4">
    <source>
        <dbReference type="ARBA" id="ARBA00022475"/>
    </source>
</evidence>
<dbReference type="RefSeq" id="WP_108543863.1">
    <property type="nucleotide sequence ID" value="NZ_PYJM01000001.1"/>
</dbReference>
<dbReference type="InterPro" id="IPR036890">
    <property type="entry name" value="HATPase_C_sf"/>
</dbReference>
<keyword evidence="11 15" id="KW-0067">ATP-binding</keyword>
<evidence type="ECO:0000256" key="3">
    <source>
        <dbReference type="ARBA" id="ARBA00004533"/>
    </source>
</evidence>
<dbReference type="PROSITE" id="PS50885">
    <property type="entry name" value="HAMP"/>
    <property type="match status" value="1"/>
</dbReference>
<dbReference type="GO" id="GO:0005524">
    <property type="term" value="F:ATP binding"/>
    <property type="evidence" value="ECO:0007669"/>
    <property type="project" value="UniProtKB-KW"/>
</dbReference>
<dbReference type="InterPro" id="IPR003594">
    <property type="entry name" value="HATPase_dom"/>
</dbReference>
<keyword evidence="4 15" id="KW-1003">Cell membrane</keyword>
<comment type="catalytic activity">
    <reaction evidence="1 15">
        <text>ATP + protein L-histidine = ADP + protein N-phospho-L-histidine.</text>
        <dbReference type="EC" id="2.7.13.3"/>
    </reaction>
</comment>
<gene>
    <name evidence="18" type="ORF">C5U62_05485</name>
</gene>
<dbReference type="EC" id="2.7.13.3" evidence="15"/>
<dbReference type="Gene3D" id="1.10.287.130">
    <property type="match status" value="1"/>
</dbReference>
<evidence type="ECO:0000256" key="8">
    <source>
        <dbReference type="ARBA" id="ARBA00022692"/>
    </source>
</evidence>
<comment type="function">
    <text evidence="15">Member of a two-component regulatory system.</text>
</comment>
<dbReference type="InterPro" id="IPR003661">
    <property type="entry name" value="HisK_dim/P_dom"/>
</dbReference>
<dbReference type="EMBL" id="PYJM01000001">
    <property type="protein sequence ID" value="PUA47428.1"/>
    <property type="molecule type" value="Genomic_DNA"/>
</dbReference>
<evidence type="ECO:0000256" key="2">
    <source>
        <dbReference type="ARBA" id="ARBA00004141"/>
    </source>
</evidence>
<name>A0A2T6GTF0_9PSED</name>
<dbReference type="InterPro" id="IPR006290">
    <property type="entry name" value="CztS_silS_copS"/>
</dbReference>
<evidence type="ECO:0000256" key="12">
    <source>
        <dbReference type="ARBA" id="ARBA00022989"/>
    </source>
</evidence>
<sequence length="475" mass="52338">MKTLPAPASNSSLSMRLGLTVSLMGAALVLLLASLAYLALSHELDNLARKGLDSKLEQIRHSLTSDLKSSDLAARPHSLLDLVLGHDNLQLSILGSDPLAEPLLNVGGDLQQSLPEALKKVPDSGYFDWRDHRGTQLLGAARAMSLRNGEQVRVILSLDRSNDQALLSAYLRSTVIALPLLLLLIGIGAWRLVQRGLQPLQQFTRVAAKVTTQDLTHRLNLERLPRELAELGQGFNVMLHRLDGGVQRLSQFSDDLAHELRSPISNLMGKAQVTLSRERPPEEYKAVLESSIEELERVTRIVADMLFLAQVSQPASQARFTRVSLAEEARRVMDLFALSAEDKQLALELSGDAWVQGDRLMIQRAISNLLSNAIRHCPEQGRITLRIERQLQDVSLAVGNPGPGIAACHLPHLFERFYRVDSSRTRAEGGTGLGLAIVRSIMNLHQGRTEVASDPQHLTEFRLVFPKPDPALHDA</sequence>
<keyword evidence="14 15" id="KW-0472">Membrane</keyword>
<evidence type="ECO:0000256" key="9">
    <source>
        <dbReference type="ARBA" id="ARBA00022741"/>
    </source>
</evidence>
<evidence type="ECO:0000256" key="7">
    <source>
        <dbReference type="ARBA" id="ARBA00022679"/>
    </source>
</evidence>
<dbReference type="PRINTS" id="PR00344">
    <property type="entry name" value="BCTRLSENSOR"/>
</dbReference>
<feature type="domain" description="Histidine kinase" evidence="16">
    <location>
        <begin position="255"/>
        <end position="469"/>
    </location>
</feature>
<keyword evidence="6" id="KW-0597">Phosphoprotein</keyword>
<dbReference type="InterPro" id="IPR036097">
    <property type="entry name" value="HisK_dim/P_sf"/>
</dbReference>
<evidence type="ECO:0000256" key="13">
    <source>
        <dbReference type="ARBA" id="ARBA00023012"/>
    </source>
</evidence>
<keyword evidence="13 15" id="KW-0902">Two-component regulatory system</keyword>
<dbReference type="InterPro" id="IPR050428">
    <property type="entry name" value="TCS_sensor_his_kinase"/>
</dbReference>
<dbReference type="GO" id="GO:0000155">
    <property type="term" value="F:phosphorelay sensor kinase activity"/>
    <property type="evidence" value="ECO:0007669"/>
    <property type="project" value="InterPro"/>
</dbReference>
<dbReference type="AlphaFoldDB" id="A0A2T6GTF0"/>
<keyword evidence="9 15" id="KW-0547">Nucleotide-binding</keyword>
<dbReference type="Gene3D" id="3.30.565.10">
    <property type="entry name" value="Histidine kinase-like ATPase, C-terminal domain"/>
    <property type="match status" value="1"/>
</dbReference>
<dbReference type="Proteomes" id="UP000244178">
    <property type="component" value="Unassembled WGS sequence"/>
</dbReference>
<evidence type="ECO:0000313" key="18">
    <source>
        <dbReference type="EMBL" id="PUA47428.1"/>
    </source>
</evidence>
<keyword evidence="12 15" id="KW-1133">Transmembrane helix</keyword>
<dbReference type="SMART" id="SM00387">
    <property type="entry name" value="HATPase_c"/>
    <property type="match status" value="1"/>
</dbReference>
<dbReference type="PROSITE" id="PS50109">
    <property type="entry name" value="HIS_KIN"/>
    <property type="match status" value="1"/>
</dbReference>
<feature type="domain" description="HAMP" evidence="17">
    <location>
        <begin position="194"/>
        <end position="247"/>
    </location>
</feature>
<accession>A0A2T6GTF0</accession>
<dbReference type="CDD" id="cd00075">
    <property type="entry name" value="HATPase"/>
    <property type="match status" value="1"/>
</dbReference>
<protein>
    <recommendedName>
        <fullName evidence="15">Sensor protein</fullName>
        <ecNumber evidence="15">2.7.13.3</ecNumber>
    </recommendedName>
</protein>
<evidence type="ECO:0000259" key="16">
    <source>
        <dbReference type="PROSITE" id="PS50109"/>
    </source>
</evidence>
<dbReference type="CDD" id="cd00082">
    <property type="entry name" value="HisKA"/>
    <property type="match status" value="1"/>
</dbReference>
<dbReference type="FunFam" id="3.30.565.10:FF:000006">
    <property type="entry name" value="Sensor histidine kinase WalK"/>
    <property type="match status" value="1"/>
</dbReference>
<dbReference type="NCBIfam" id="TIGR01386">
    <property type="entry name" value="cztS_silS_copS"/>
    <property type="match status" value="1"/>
</dbReference>
<evidence type="ECO:0000259" key="17">
    <source>
        <dbReference type="PROSITE" id="PS50885"/>
    </source>
</evidence>
<dbReference type="SMART" id="SM00388">
    <property type="entry name" value="HisKA"/>
    <property type="match status" value="1"/>
</dbReference>
<dbReference type="SUPFAM" id="SSF47384">
    <property type="entry name" value="Homodimeric domain of signal transducing histidine kinase"/>
    <property type="match status" value="1"/>
</dbReference>
<dbReference type="Pfam" id="PF00672">
    <property type="entry name" value="HAMP"/>
    <property type="match status" value="1"/>
</dbReference>
<reference evidence="18 19" key="1">
    <citation type="submission" date="2018-03" db="EMBL/GenBank/DDBJ databases">
        <title>Draft genome sequence of the plant growth promoting rhizobacterium Pseudomonas protegens strain BNJ-SS-45 isolated from wheat (Triticum aestivum) rhizosphere.</title>
        <authorList>
            <person name="Bajpai A."/>
            <person name="Shende K."/>
            <person name="Meena N."/>
            <person name="Upadhyayula S.R."/>
            <person name="Suravajhala P."/>
            <person name="Medicherla K.M."/>
            <person name="Johri B.N."/>
        </authorList>
    </citation>
    <scope>NUCLEOTIDE SEQUENCE [LARGE SCALE GENOMIC DNA]</scope>
    <source>
        <strain evidence="18 19">BNJ-SS-45</strain>
    </source>
</reference>
<dbReference type="SMART" id="SM00304">
    <property type="entry name" value="HAMP"/>
    <property type="match status" value="1"/>
</dbReference>
<organism evidence="18 19">
    <name type="scientific">Pseudomonas protegens</name>
    <dbReference type="NCBI Taxonomy" id="380021"/>
    <lineage>
        <taxon>Bacteria</taxon>
        <taxon>Pseudomonadati</taxon>
        <taxon>Pseudomonadota</taxon>
        <taxon>Gammaproteobacteria</taxon>
        <taxon>Pseudomonadales</taxon>
        <taxon>Pseudomonadaceae</taxon>
        <taxon>Pseudomonas</taxon>
    </lineage>
</organism>
<evidence type="ECO:0000256" key="14">
    <source>
        <dbReference type="ARBA" id="ARBA00023136"/>
    </source>
</evidence>
<dbReference type="PANTHER" id="PTHR45436">
    <property type="entry name" value="SENSOR HISTIDINE KINASE YKOH"/>
    <property type="match status" value="1"/>
</dbReference>
<dbReference type="GO" id="GO:0005886">
    <property type="term" value="C:plasma membrane"/>
    <property type="evidence" value="ECO:0007669"/>
    <property type="project" value="UniProtKB-SubCell"/>
</dbReference>
<evidence type="ECO:0000256" key="15">
    <source>
        <dbReference type="RuleBase" id="RU364088"/>
    </source>
</evidence>
<comment type="subcellular location">
    <subcellularLocation>
        <location evidence="3 15">Cell inner membrane</location>
    </subcellularLocation>
    <subcellularLocation>
        <location evidence="2">Membrane</location>
        <topology evidence="2">Multi-pass membrane protein</topology>
    </subcellularLocation>
</comment>
<evidence type="ECO:0000256" key="10">
    <source>
        <dbReference type="ARBA" id="ARBA00022777"/>
    </source>
</evidence>
<evidence type="ECO:0000256" key="5">
    <source>
        <dbReference type="ARBA" id="ARBA00022519"/>
    </source>
</evidence>
<dbReference type="Pfam" id="PF00512">
    <property type="entry name" value="HisKA"/>
    <property type="match status" value="1"/>
</dbReference>
<feature type="transmembrane region" description="Helical" evidence="15">
    <location>
        <begin position="169"/>
        <end position="193"/>
    </location>
</feature>
<keyword evidence="5 15" id="KW-0997">Cell inner membrane</keyword>
<dbReference type="SUPFAM" id="SSF55874">
    <property type="entry name" value="ATPase domain of HSP90 chaperone/DNA topoisomerase II/histidine kinase"/>
    <property type="match status" value="1"/>
</dbReference>
<evidence type="ECO:0000313" key="19">
    <source>
        <dbReference type="Proteomes" id="UP000244178"/>
    </source>
</evidence>